<dbReference type="AlphaFoldDB" id="A0A0D2KDN8"/>
<proteinExistence type="predicted"/>
<gene>
    <name evidence="2" type="ORF">HYPSUDRAFT_81196</name>
</gene>
<organism evidence="2 3">
    <name type="scientific">Hypholoma sublateritium (strain FD-334 SS-4)</name>
    <dbReference type="NCBI Taxonomy" id="945553"/>
    <lineage>
        <taxon>Eukaryota</taxon>
        <taxon>Fungi</taxon>
        <taxon>Dikarya</taxon>
        <taxon>Basidiomycota</taxon>
        <taxon>Agaricomycotina</taxon>
        <taxon>Agaricomycetes</taxon>
        <taxon>Agaricomycetidae</taxon>
        <taxon>Agaricales</taxon>
        <taxon>Agaricineae</taxon>
        <taxon>Strophariaceae</taxon>
        <taxon>Hypholoma</taxon>
    </lineage>
</organism>
<evidence type="ECO:0000256" key="1">
    <source>
        <dbReference type="SAM" id="MobiDB-lite"/>
    </source>
</evidence>
<evidence type="ECO:0000313" key="2">
    <source>
        <dbReference type="EMBL" id="KJA12652.1"/>
    </source>
</evidence>
<reference evidence="3" key="1">
    <citation type="submission" date="2014-04" db="EMBL/GenBank/DDBJ databases">
        <title>Evolutionary Origins and Diversification of the Mycorrhizal Mutualists.</title>
        <authorList>
            <consortium name="DOE Joint Genome Institute"/>
            <consortium name="Mycorrhizal Genomics Consortium"/>
            <person name="Kohler A."/>
            <person name="Kuo A."/>
            <person name="Nagy L.G."/>
            <person name="Floudas D."/>
            <person name="Copeland A."/>
            <person name="Barry K.W."/>
            <person name="Cichocki N."/>
            <person name="Veneault-Fourrey C."/>
            <person name="LaButti K."/>
            <person name="Lindquist E.A."/>
            <person name="Lipzen A."/>
            <person name="Lundell T."/>
            <person name="Morin E."/>
            <person name="Murat C."/>
            <person name="Riley R."/>
            <person name="Ohm R."/>
            <person name="Sun H."/>
            <person name="Tunlid A."/>
            <person name="Henrissat B."/>
            <person name="Grigoriev I.V."/>
            <person name="Hibbett D.S."/>
            <person name="Martin F."/>
        </authorList>
    </citation>
    <scope>NUCLEOTIDE SEQUENCE [LARGE SCALE GENOMIC DNA]</scope>
    <source>
        <strain evidence="3">FD-334 SS-4</strain>
    </source>
</reference>
<evidence type="ECO:0000313" key="3">
    <source>
        <dbReference type="Proteomes" id="UP000054270"/>
    </source>
</evidence>
<feature type="non-terminal residue" evidence="2">
    <location>
        <position position="125"/>
    </location>
</feature>
<protein>
    <submittedName>
        <fullName evidence="2">Uncharacterized protein</fullName>
    </submittedName>
</protein>
<sequence>MDTLAIEAMKNVARMLASSVPSPVLLICIEDGTFQCHQMGKADFPDDVVQAVLKPLTLSTGEKDSERANDIQDTPDNMQLSAQPASLLDDINEMDTEDDDEYDEIAKIIDTYDEEQNSCDAKSDH</sequence>
<accession>A0A0D2KDN8</accession>
<feature type="compositionally biased region" description="Basic and acidic residues" evidence="1">
    <location>
        <begin position="61"/>
        <end position="70"/>
    </location>
</feature>
<dbReference type="Proteomes" id="UP000054270">
    <property type="component" value="Unassembled WGS sequence"/>
</dbReference>
<dbReference type="EMBL" id="KN818029">
    <property type="protein sequence ID" value="KJA12652.1"/>
    <property type="molecule type" value="Genomic_DNA"/>
</dbReference>
<feature type="compositionally biased region" description="Polar residues" evidence="1">
    <location>
        <begin position="71"/>
        <end position="84"/>
    </location>
</feature>
<keyword evidence="3" id="KW-1185">Reference proteome</keyword>
<name>A0A0D2KDN8_HYPSF</name>
<feature type="region of interest" description="Disordered" evidence="1">
    <location>
        <begin position="60"/>
        <end position="88"/>
    </location>
</feature>